<dbReference type="RefSeq" id="WP_344695193.1">
    <property type="nucleotide sequence ID" value="NZ_BAABBR010000001.1"/>
</dbReference>
<feature type="domain" description="Pili assembly chaperone N-terminal" evidence="2">
    <location>
        <begin position="31"/>
        <end position="148"/>
    </location>
</feature>
<dbReference type="EMBL" id="BAABBR010000001">
    <property type="protein sequence ID" value="GAA4027685.1"/>
    <property type="molecule type" value="Genomic_DNA"/>
</dbReference>
<proteinExistence type="predicted"/>
<comment type="caution">
    <text evidence="3">The sequence shown here is derived from an EMBL/GenBank/DDBJ whole genome shotgun (WGS) entry which is preliminary data.</text>
</comment>
<evidence type="ECO:0000259" key="2">
    <source>
        <dbReference type="Pfam" id="PF00345"/>
    </source>
</evidence>
<gene>
    <name evidence="3" type="ORF">GCM10022281_02980</name>
</gene>
<dbReference type="InterPro" id="IPR050643">
    <property type="entry name" value="Periplasmic_pilus_chap"/>
</dbReference>
<evidence type="ECO:0000313" key="3">
    <source>
        <dbReference type="EMBL" id="GAA4027685.1"/>
    </source>
</evidence>
<keyword evidence="4" id="KW-1185">Reference proteome</keyword>
<protein>
    <submittedName>
        <fullName evidence="3">Molecular chaperone</fullName>
    </submittedName>
</protein>
<dbReference type="Proteomes" id="UP001424459">
    <property type="component" value="Unassembled WGS sequence"/>
</dbReference>
<dbReference type="Gene3D" id="2.60.40.10">
    <property type="entry name" value="Immunoglobulins"/>
    <property type="match status" value="1"/>
</dbReference>
<dbReference type="PANTHER" id="PTHR30251">
    <property type="entry name" value="PILUS ASSEMBLY CHAPERONE"/>
    <property type="match status" value="1"/>
</dbReference>
<dbReference type="InterPro" id="IPR016147">
    <property type="entry name" value="Pili_assmbl_chaperone_N"/>
</dbReference>
<evidence type="ECO:0000313" key="4">
    <source>
        <dbReference type="Proteomes" id="UP001424459"/>
    </source>
</evidence>
<dbReference type="InterPro" id="IPR013783">
    <property type="entry name" value="Ig-like_fold"/>
</dbReference>
<reference evidence="4" key="1">
    <citation type="journal article" date="2019" name="Int. J. Syst. Evol. Microbiol.">
        <title>The Global Catalogue of Microorganisms (GCM) 10K type strain sequencing project: providing services to taxonomists for standard genome sequencing and annotation.</title>
        <authorList>
            <consortium name="The Broad Institute Genomics Platform"/>
            <consortium name="The Broad Institute Genome Sequencing Center for Infectious Disease"/>
            <person name="Wu L."/>
            <person name="Ma J."/>
        </authorList>
    </citation>
    <scope>NUCLEOTIDE SEQUENCE [LARGE SCALE GENOMIC DNA]</scope>
    <source>
        <strain evidence="4">JCM 17564</strain>
    </source>
</reference>
<dbReference type="PANTHER" id="PTHR30251:SF4">
    <property type="entry name" value="SLR1668 PROTEIN"/>
    <property type="match status" value="1"/>
</dbReference>
<accession>A0ABP7TKW8</accession>
<dbReference type="SUPFAM" id="SSF49354">
    <property type="entry name" value="PapD-like"/>
    <property type="match status" value="1"/>
</dbReference>
<name>A0ABP7TKW8_9SPHN</name>
<dbReference type="Pfam" id="PF00345">
    <property type="entry name" value="PapD_N"/>
    <property type="match status" value="1"/>
</dbReference>
<organism evidence="3 4">
    <name type="scientific">Sphingomonas rosea</name>
    <dbReference type="NCBI Taxonomy" id="335605"/>
    <lineage>
        <taxon>Bacteria</taxon>
        <taxon>Pseudomonadati</taxon>
        <taxon>Pseudomonadota</taxon>
        <taxon>Alphaproteobacteria</taxon>
        <taxon>Sphingomonadales</taxon>
        <taxon>Sphingomonadaceae</taxon>
        <taxon>Sphingomonas</taxon>
    </lineage>
</organism>
<feature type="signal peptide" evidence="1">
    <location>
        <begin position="1"/>
        <end position="23"/>
    </location>
</feature>
<dbReference type="InterPro" id="IPR008962">
    <property type="entry name" value="PapD-like_sf"/>
</dbReference>
<feature type="chain" id="PRO_5046496291" evidence="1">
    <location>
        <begin position="24"/>
        <end position="232"/>
    </location>
</feature>
<evidence type="ECO:0000256" key="1">
    <source>
        <dbReference type="SAM" id="SignalP"/>
    </source>
</evidence>
<keyword evidence="1" id="KW-0732">Signal</keyword>
<sequence length="232" mass="24382">MTHLGRHCWGILALALAAGPWLAPPASASRIAVAPIRIELGTDANFCALTVSNLGLEKVAVQVRGFAWSQKPDGTDQLDPADIRVNPSVTEVAPGARRLVRCSLPPHGGATESSYRLLVDEIPQGEAPPGTIKAVLRLSIPIFRTPKAAAPALRWQPGPPGAIEISNNGRMHTVVGKLVIHRAGEAPETITRGFYLLAGASRLVVPAQGGAITSIEAVTATGRVEAITKRQD</sequence>